<feature type="transmembrane region" description="Helical" evidence="2">
    <location>
        <begin position="315"/>
        <end position="340"/>
    </location>
</feature>
<dbReference type="PANTHER" id="PTHR38694">
    <property type="entry name" value="CONSERVED EXPRESSED PROTEIN"/>
    <property type="match status" value="1"/>
</dbReference>
<sequence length="819" mass="90536">MSRRFLAPLPPDISSRQSDSSVPAALNSRLSSTSTRDDTRTSSAALRPPPVHPSRSTSSVNLQAASPASSIRSRSAVSLAPPRPPSPLLTSGHHTDAANEIPVPTLIVPSAPPAPPPAPPRVNSNISIQSDWNRDDFEDERDLSEAELRRMYDDEELQRYLTLFASRVMEVSLPMQANADNNGMMMSPEGFDDATMVSDTVLQDRGEDDTNEGPWVQVERFTSSPPPSLSGAPGSSVPPNKAPPKCLSELVMSYIVPLLPPPHPDLGPSKFSLTGLRISIQRLYLIMYPVYVPAALHMWRLATWRDWWKSAGYCALYWLLWLKALLLPAFVLFIGGTLVWRRFRPYPTVEQLRERRRAVARADALGTAIDSSLAGLSGSFAPTGGDLGVRDAWRIFRGMTRNVKKTKIEAIAEIVSDTNAKESEEEKRLEKEEKDWRVALVTLSDEIADFHERVKNIFLWRRPAASRLYALQIFAIFIATLVLPAHIMSRIVYFLIGFAYWFIVPCVLAIDPENRPYLPPFLGLAPTDAEYAIEVISQRIERGESVVPQKQPRRQRIRNYVRRRTATASSSSTDLREDLREDRDRDRDRDPFESEFGDAVAGSDKGNGDGKGKGKSKMGKLGAAVEYVSNSSKDVDWQKWTSRAVRGKEWIDEQRQKLRPDGGDGIEQRERGMSARQASQSTASLASQPDWGDLRQDSSRPQVFPAQLSTTSGVITLTASTLTFSSLFSSQTPRLVISLDDVRGVRKVGRLGGICIRYIDAGASAGASPGPGASSVSLGTSGKGTKDARFKWVGGRDELFARLVGWGGRKWVVGNRPIK</sequence>
<feature type="region of interest" description="Disordered" evidence="1">
    <location>
        <begin position="765"/>
        <end position="785"/>
    </location>
</feature>
<feature type="region of interest" description="Disordered" evidence="1">
    <location>
        <begin position="544"/>
        <end position="619"/>
    </location>
</feature>
<dbReference type="HOGENOM" id="CLU_026646_0_0_1"/>
<feature type="compositionally biased region" description="Polar residues" evidence="1">
    <location>
        <begin position="54"/>
        <end position="63"/>
    </location>
</feature>
<accession>A0A067MLY5</accession>
<gene>
    <name evidence="3" type="ORF">BOTBODRAFT_186396</name>
</gene>
<feature type="compositionally biased region" description="Low complexity" evidence="1">
    <location>
        <begin position="229"/>
        <end position="239"/>
    </location>
</feature>
<keyword evidence="4" id="KW-1185">Reference proteome</keyword>
<feature type="region of interest" description="Disordered" evidence="1">
    <location>
        <begin position="219"/>
        <end position="241"/>
    </location>
</feature>
<evidence type="ECO:0000256" key="1">
    <source>
        <dbReference type="SAM" id="MobiDB-lite"/>
    </source>
</evidence>
<organism evidence="3 4">
    <name type="scientific">Botryobasidium botryosum (strain FD-172 SS1)</name>
    <dbReference type="NCBI Taxonomy" id="930990"/>
    <lineage>
        <taxon>Eukaryota</taxon>
        <taxon>Fungi</taxon>
        <taxon>Dikarya</taxon>
        <taxon>Basidiomycota</taxon>
        <taxon>Agaricomycotina</taxon>
        <taxon>Agaricomycetes</taxon>
        <taxon>Cantharellales</taxon>
        <taxon>Botryobasidiaceae</taxon>
        <taxon>Botryobasidium</taxon>
    </lineage>
</organism>
<dbReference type="OrthoDB" id="1708389at2759"/>
<evidence type="ECO:0000313" key="4">
    <source>
        <dbReference type="Proteomes" id="UP000027195"/>
    </source>
</evidence>
<dbReference type="Proteomes" id="UP000027195">
    <property type="component" value="Unassembled WGS sequence"/>
</dbReference>
<feature type="compositionally biased region" description="Low complexity" evidence="1">
    <location>
        <begin position="674"/>
        <end position="688"/>
    </location>
</feature>
<feature type="transmembrane region" description="Helical" evidence="2">
    <location>
        <begin position="283"/>
        <end position="303"/>
    </location>
</feature>
<proteinExistence type="predicted"/>
<dbReference type="InParanoid" id="A0A067MLY5"/>
<keyword evidence="2" id="KW-0812">Transmembrane</keyword>
<dbReference type="EMBL" id="KL198026">
    <property type="protein sequence ID" value="KDQ16758.1"/>
    <property type="molecule type" value="Genomic_DNA"/>
</dbReference>
<feature type="compositionally biased region" description="Basic and acidic residues" evidence="1">
    <location>
        <begin position="574"/>
        <end position="592"/>
    </location>
</feature>
<feature type="region of interest" description="Disordered" evidence="1">
    <location>
        <begin position="1"/>
        <end position="129"/>
    </location>
</feature>
<dbReference type="PANTHER" id="PTHR38694:SF1">
    <property type="entry name" value="PEROXIN DOMAIN-CONTAINING PROTEIN"/>
    <property type="match status" value="1"/>
</dbReference>
<evidence type="ECO:0000313" key="3">
    <source>
        <dbReference type="EMBL" id="KDQ16758.1"/>
    </source>
</evidence>
<feature type="region of interest" description="Disordered" evidence="1">
    <location>
        <begin position="654"/>
        <end position="699"/>
    </location>
</feature>
<dbReference type="STRING" id="930990.A0A067MLY5"/>
<reference evidence="4" key="1">
    <citation type="journal article" date="2014" name="Proc. Natl. Acad. Sci. U.S.A.">
        <title>Extensive sampling of basidiomycete genomes demonstrates inadequacy of the white-rot/brown-rot paradigm for wood decay fungi.</title>
        <authorList>
            <person name="Riley R."/>
            <person name="Salamov A.A."/>
            <person name="Brown D.W."/>
            <person name="Nagy L.G."/>
            <person name="Floudas D."/>
            <person name="Held B.W."/>
            <person name="Levasseur A."/>
            <person name="Lombard V."/>
            <person name="Morin E."/>
            <person name="Otillar R."/>
            <person name="Lindquist E.A."/>
            <person name="Sun H."/>
            <person name="LaButti K.M."/>
            <person name="Schmutz J."/>
            <person name="Jabbour D."/>
            <person name="Luo H."/>
            <person name="Baker S.E."/>
            <person name="Pisabarro A.G."/>
            <person name="Walton J.D."/>
            <person name="Blanchette R.A."/>
            <person name="Henrissat B."/>
            <person name="Martin F."/>
            <person name="Cullen D."/>
            <person name="Hibbett D.S."/>
            <person name="Grigoriev I.V."/>
        </authorList>
    </citation>
    <scope>NUCLEOTIDE SEQUENCE [LARGE SCALE GENOMIC DNA]</scope>
    <source>
        <strain evidence="4">FD-172 SS1</strain>
    </source>
</reference>
<feature type="compositionally biased region" description="Low complexity" evidence="1">
    <location>
        <begin position="24"/>
        <end position="34"/>
    </location>
</feature>
<keyword evidence="2" id="KW-0472">Membrane</keyword>
<evidence type="ECO:0008006" key="5">
    <source>
        <dbReference type="Google" id="ProtNLM"/>
    </source>
</evidence>
<feature type="transmembrane region" description="Helical" evidence="2">
    <location>
        <begin position="468"/>
        <end position="485"/>
    </location>
</feature>
<dbReference type="AlphaFoldDB" id="A0A067MLY5"/>
<feature type="transmembrane region" description="Helical" evidence="2">
    <location>
        <begin position="491"/>
        <end position="510"/>
    </location>
</feature>
<feature type="compositionally biased region" description="Basic residues" evidence="1">
    <location>
        <begin position="551"/>
        <end position="565"/>
    </location>
</feature>
<protein>
    <recommendedName>
        <fullName evidence="5">GRAM domain-containing protein</fullName>
    </recommendedName>
</protein>
<dbReference type="InterPro" id="IPR021709">
    <property type="entry name" value="DUF3292"/>
</dbReference>
<feature type="compositionally biased region" description="Pro residues" evidence="1">
    <location>
        <begin position="110"/>
        <end position="120"/>
    </location>
</feature>
<feature type="compositionally biased region" description="Low complexity" evidence="1">
    <location>
        <begin position="64"/>
        <end position="80"/>
    </location>
</feature>
<name>A0A067MLY5_BOTB1</name>
<feature type="compositionally biased region" description="Basic and acidic residues" evidence="1">
    <location>
        <begin position="654"/>
        <end position="673"/>
    </location>
</feature>
<feature type="compositionally biased region" description="Low complexity" evidence="1">
    <location>
        <begin position="765"/>
        <end position="779"/>
    </location>
</feature>
<evidence type="ECO:0000256" key="2">
    <source>
        <dbReference type="SAM" id="Phobius"/>
    </source>
</evidence>
<keyword evidence="2" id="KW-1133">Transmembrane helix</keyword>